<dbReference type="PANTHER" id="PTHR17490">
    <property type="entry name" value="SUA5"/>
    <property type="match status" value="1"/>
</dbReference>
<keyword evidence="7 9" id="KW-0067">ATP-binding</keyword>
<evidence type="ECO:0000256" key="8">
    <source>
        <dbReference type="ARBA" id="ARBA00048366"/>
    </source>
</evidence>
<evidence type="ECO:0000313" key="11">
    <source>
        <dbReference type="EMBL" id="TWT18964.1"/>
    </source>
</evidence>
<dbReference type="PROSITE" id="PS51163">
    <property type="entry name" value="YRDC"/>
    <property type="match status" value="1"/>
</dbReference>
<evidence type="ECO:0000259" key="10">
    <source>
        <dbReference type="PROSITE" id="PS51163"/>
    </source>
</evidence>
<dbReference type="GO" id="GO:0000049">
    <property type="term" value="F:tRNA binding"/>
    <property type="evidence" value="ECO:0007669"/>
    <property type="project" value="TreeGrafter"/>
</dbReference>
<evidence type="ECO:0000256" key="5">
    <source>
        <dbReference type="ARBA" id="ARBA00022695"/>
    </source>
</evidence>
<reference evidence="11 12" key="1">
    <citation type="submission" date="2019-07" db="EMBL/GenBank/DDBJ databases">
        <title>Luteimonas sp. YD-1 nov., isolated from acidic soil.</title>
        <authorList>
            <person name="Zhou J."/>
        </authorList>
    </citation>
    <scope>NUCLEOTIDE SEQUENCE [LARGE SCALE GENOMIC DNA]</scope>
    <source>
        <strain evidence="11 12">YD-1</strain>
    </source>
</reference>
<keyword evidence="2 9" id="KW-0963">Cytoplasm</keyword>
<comment type="subcellular location">
    <subcellularLocation>
        <location evidence="1 9">Cytoplasm</location>
    </subcellularLocation>
</comment>
<comment type="caution">
    <text evidence="11">The sequence shown here is derived from an EMBL/GenBank/DDBJ whole genome shotgun (WGS) entry which is preliminary data.</text>
</comment>
<dbReference type="OrthoDB" id="9814580at2"/>
<dbReference type="InterPro" id="IPR017945">
    <property type="entry name" value="DHBP_synth_RibB-like_a/b_dom"/>
</dbReference>
<dbReference type="InterPro" id="IPR006070">
    <property type="entry name" value="Sua5-like_dom"/>
</dbReference>
<sequence>MLERGDIERAVAVLRAGGLLAYPTEGVWGLGCDPFSRPAVTRLLALKQRDVAKGLILVAASAAQLDGLLDWDTLDPSSRDAVLASWPGPHTWVVPATAAVPGWIRGAHEAVAVRVSAHPVVAALCDAWGGPLVSTSANRGGKPAPVSRDGLAADIVAGVDLVVAGETSGLGQPSSLRDARTGVHLR</sequence>
<comment type="catalytic activity">
    <reaction evidence="8 9">
        <text>L-threonine + hydrogencarbonate + ATP = L-threonylcarbamoyladenylate + diphosphate + H2O</text>
        <dbReference type="Rhea" id="RHEA:36407"/>
        <dbReference type="ChEBI" id="CHEBI:15377"/>
        <dbReference type="ChEBI" id="CHEBI:17544"/>
        <dbReference type="ChEBI" id="CHEBI:30616"/>
        <dbReference type="ChEBI" id="CHEBI:33019"/>
        <dbReference type="ChEBI" id="CHEBI:57926"/>
        <dbReference type="ChEBI" id="CHEBI:73682"/>
        <dbReference type="EC" id="2.7.7.87"/>
    </reaction>
</comment>
<dbReference type="GO" id="GO:0005737">
    <property type="term" value="C:cytoplasm"/>
    <property type="evidence" value="ECO:0007669"/>
    <property type="project" value="UniProtKB-SubCell"/>
</dbReference>
<keyword evidence="4 9" id="KW-0819">tRNA processing</keyword>
<dbReference type="GO" id="GO:0005524">
    <property type="term" value="F:ATP binding"/>
    <property type="evidence" value="ECO:0007669"/>
    <property type="project" value="UniProtKB-UniRule"/>
</dbReference>
<evidence type="ECO:0000256" key="3">
    <source>
        <dbReference type="ARBA" id="ARBA00022679"/>
    </source>
</evidence>
<comment type="similarity">
    <text evidence="9">Belongs to the SUA5 family. TsaC subfamily.</text>
</comment>
<evidence type="ECO:0000256" key="1">
    <source>
        <dbReference type="ARBA" id="ARBA00004496"/>
    </source>
</evidence>
<dbReference type="HAMAP" id="MF_01852">
    <property type="entry name" value="TsaC"/>
    <property type="match status" value="1"/>
</dbReference>
<protein>
    <recommendedName>
        <fullName evidence="9">Threonylcarbamoyl-AMP synthase</fullName>
        <shortName evidence="9">TC-AMP synthase</shortName>
        <ecNumber evidence="9">2.7.7.87</ecNumber>
    </recommendedName>
    <alternativeName>
        <fullName evidence="9">L-threonylcarbamoyladenylate synthase</fullName>
    </alternativeName>
    <alternativeName>
        <fullName evidence="9">t(6)A37 threonylcarbamoyladenosine biosynthesis protein TsaC</fullName>
    </alternativeName>
    <alternativeName>
        <fullName evidence="9">tRNA threonylcarbamoyladenosine biosynthesis protein TsaC</fullName>
    </alternativeName>
</protein>
<dbReference type="InterPro" id="IPR050156">
    <property type="entry name" value="TC-AMP_synthase_SUA5"/>
</dbReference>
<evidence type="ECO:0000256" key="6">
    <source>
        <dbReference type="ARBA" id="ARBA00022741"/>
    </source>
</evidence>
<dbReference type="GO" id="GO:0061710">
    <property type="term" value="F:L-threonylcarbamoyladenylate synthase"/>
    <property type="evidence" value="ECO:0007669"/>
    <property type="project" value="UniProtKB-EC"/>
</dbReference>
<dbReference type="Gene3D" id="3.90.870.10">
    <property type="entry name" value="DHBP synthase"/>
    <property type="match status" value="1"/>
</dbReference>
<dbReference type="RefSeq" id="WP_146312783.1">
    <property type="nucleotide sequence ID" value="NZ_VOHE01000004.1"/>
</dbReference>
<dbReference type="AlphaFoldDB" id="A0A5C5TYV9"/>
<keyword evidence="3 9" id="KW-0808">Transferase</keyword>
<dbReference type="GO" id="GO:0003725">
    <property type="term" value="F:double-stranded RNA binding"/>
    <property type="evidence" value="ECO:0007669"/>
    <property type="project" value="InterPro"/>
</dbReference>
<evidence type="ECO:0000256" key="4">
    <source>
        <dbReference type="ARBA" id="ARBA00022694"/>
    </source>
</evidence>
<feature type="domain" description="YrdC-like" evidence="10">
    <location>
        <begin position="4"/>
        <end position="186"/>
    </location>
</feature>
<dbReference type="EC" id="2.7.7.87" evidence="9"/>
<evidence type="ECO:0000256" key="9">
    <source>
        <dbReference type="HAMAP-Rule" id="MF_01852"/>
    </source>
</evidence>
<evidence type="ECO:0000256" key="2">
    <source>
        <dbReference type="ARBA" id="ARBA00022490"/>
    </source>
</evidence>
<evidence type="ECO:0000313" key="12">
    <source>
        <dbReference type="Proteomes" id="UP000315949"/>
    </source>
</evidence>
<dbReference type="InterPro" id="IPR023535">
    <property type="entry name" value="TC-AMP_synthase"/>
</dbReference>
<dbReference type="GO" id="GO:0006450">
    <property type="term" value="P:regulation of translational fidelity"/>
    <property type="evidence" value="ECO:0007669"/>
    <property type="project" value="TreeGrafter"/>
</dbReference>
<evidence type="ECO:0000256" key="7">
    <source>
        <dbReference type="ARBA" id="ARBA00022840"/>
    </source>
</evidence>
<comment type="function">
    <text evidence="9">Required for the formation of a threonylcarbamoyl group on adenosine at position 37 (t(6)A37) in tRNAs that read codons beginning with adenine. Catalyzes the conversion of L-threonine, HCO(3)(-)/CO(2) and ATP to give threonylcarbamoyl-AMP (TC-AMP) as the acyladenylate intermediate, with the release of diphosphate.</text>
</comment>
<dbReference type="Pfam" id="PF01300">
    <property type="entry name" value="Sua5_yciO_yrdC"/>
    <property type="match status" value="1"/>
</dbReference>
<keyword evidence="6 9" id="KW-0547">Nucleotide-binding</keyword>
<dbReference type="SUPFAM" id="SSF55821">
    <property type="entry name" value="YrdC/RibB"/>
    <property type="match status" value="1"/>
</dbReference>
<accession>A0A5C5TYV9</accession>
<keyword evidence="12" id="KW-1185">Reference proteome</keyword>
<organism evidence="11 12">
    <name type="scientific">Luteimonas wenzhouensis</name>
    <dbReference type="NCBI Taxonomy" id="2599615"/>
    <lineage>
        <taxon>Bacteria</taxon>
        <taxon>Pseudomonadati</taxon>
        <taxon>Pseudomonadota</taxon>
        <taxon>Gammaproteobacteria</taxon>
        <taxon>Lysobacterales</taxon>
        <taxon>Lysobacteraceae</taxon>
        <taxon>Luteimonas</taxon>
    </lineage>
</organism>
<dbReference type="EMBL" id="VOHE01000004">
    <property type="protein sequence ID" value="TWT18964.1"/>
    <property type="molecule type" value="Genomic_DNA"/>
</dbReference>
<gene>
    <name evidence="9" type="primary">tsaC</name>
    <name evidence="11" type="ORF">FQY79_10065</name>
</gene>
<dbReference type="Proteomes" id="UP000315949">
    <property type="component" value="Unassembled WGS sequence"/>
</dbReference>
<dbReference type="PANTHER" id="PTHR17490:SF18">
    <property type="entry name" value="THREONYLCARBAMOYL-AMP SYNTHASE"/>
    <property type="match status" value="1"/>
</dbReference>
<keyword evidence="5 9" id="KW-0548">Nucleotidyltransferase</keyword>
<proteinExistence type="inferred from homology"/>
<name>A0A5C5TYV9_9GAMM</name>
<dbReference type="GO" id="GO:0002949">
    <property type="term" value="P:tRNA threonylcarbamoyladenosine modification"/>
    <property type="evidence" value="ECO:0007669"/>
    <property type="project" value="UniProtKB-UniRule"/>
</dbReference>